<keyword evidence="2" id="KW-1185">Reference proteome</keyword>
<evidence type="ECO:0000313" key="2">
    <source>
        <dbReference type="Proteomes" id="UP000789860"/>
    </source>
</evidence>
<comment type="caution">
    <text evidence="1">The sequence shown here is derived from an EMBL/GenBank/DDBJ whole genome shotgun (WGS) entry which is preliminary data.</text>
</comment>
<sequence length="55" mass="6472">QEISNNQLSQVYQVIIQDLEEVHELNFFKEDMTHVLKDIRDTWVVANLETAVTQV</sequence>
<evidence type="ECO:0000313" key="1">
    <source>
        <dbReference type="EMBL" id="CAG8586593.1"/>
    </source>
</evidence>
<protein>
    <submittedName>
        <fullName evidence="1">10011_t:CDS:1</fullName>
    </submittedName>
</protein>
<name>A0ACA9MEW2_9GLOM</name>
<feature type="non-terminal residue" evidence="1">
    <location>
        <position position="1"/>
    </location>
</feature>
<accession>A0ACA9MEW2</accession>
<organism evidence="1 2">
    <name type="scientific">Scutellospora calospora</name>
    <dbReference type="NCBI Taxonomy" id="85575"/>
    <lineage>
        <taxon>Eukaryota</taxon>
        <taxon>Fungi</taxon>
        <taxon>Fungi incertae sedis</taxon>
        <taxon>Mucoromycota</taxon>
        <taxon>Glomeromycotina</taxon>
        <taxon>Glomeromycetes</taxon>
        <taxon>Diversisporales</taxon>
        <taxon>Gigasporaceae</taxon>
        <taxon>Scutellospora</taxon>
    </lineage>
</organism>
<reference evidence="1" key="1">
    <citation type="submission" date="2021-06" db="EMBL/GenBank/DDBJ databases">
        <authorList>
            <person name="Kallberg Y."/>
            <person name="Tangrot J."/>
            <person name="Rosling A."/>
        </authorList>
    </citation>
    <scope>NUCLEOTIDE SEQUENCE</scope>
    <source>
        <strain evidence="1">AU212A</strain>
    </source>
</reference>
<dbReference type="EMBL" id="CAJVPM010012197">
    <property type="protein sequence ID" value="CAG8586593.1"/>
    <property type="molecule type" value="Genomic_DNA"/>
</dbReference>
<gene>
    <name evidence="1" type="ORF">SCALOS_LOCUS6419</name>
</gene>
<dbReference type="Proteomes" id="UP000789860">
    <property type="component" value="Unassembled WGS sequence"/>
</dbReference>
<proteinExistence type="predicted"/>